<sequence length="124" mass="13383">MFVLHIYSRHLPSLFSSAAEEHRTVAPLRLAGTLAHRCRQEQCDHSRGQQTAAVRARAHGNDPAGLWHLVVNLAERWGHLVCEGAGDDHDVGLAWGGAEDDAKTILVVARGGDVHHLDSAASEA</sequence>
<evidence type="ECO:0000313" key="2">
    <source>
        <dbReference type="Proteomes" id="UP000274822"/>
    </source>
</evidence>
<dbReference type="EMBL" id="RBNJ01002882">
    <property type="protein sequence ID" value="RUS31512.1"/>
    <property type="molecule type" value="Genomic_DNA"/>
</dbReference>
<organism evidence="1 2">
    <name type="scientific">Jimgerdemannia flammicorona</name>
    <dbReference type="NCBI Taxonomy" id="994334"/>
    <lineage>
        <taxon>Eukaryota</taxon>
        <taxon>Fungi</taxon>
        <taxon>Fungi incertae sedis</taxon>
        <taxon>Mucoromycota</taxon>
        <taxon>Mucoromycotina</taxon>
        <taxon>Endogonomycetes</taxon>
        <taxon>Endogonales</taxon>
        <taxon>Endogonaceae</taxon>
        <taxon>Jimgerdemannia</taxon>
    </lineage>
</organism>
<comment type="caution">
    <text evidence="1">The sequence shown here is derived from an EMBL/GenBank/DDBJ whole genome shotgun (WGS) entry which is preliminary data.</text>
</comment>
<proteinExistence type="predicted"/>
<protein>
    <submittedName>
        <fullName evidence="1">Uncharacterized protein</fullName>
    </submittedName>
</protein>
<dbReference type="AlphaFoldDB" id="A0A433QNZ9"/>
<reference evidence="1 2" key="1">
    <citation type="journal article" date="2018" name="New Phytol.">
        <title>Phylogenomics of Endogonaceae and evolution of mycorrhizas within Mucoromycota.</title>
        <authorList>
            <person name="Chang Y."/>
            <person name="Desiro A."/>
            <person name="Na H."/>
            <person name="Sandor L."/>
            <person name="Lipzen A."/>
            <person name="Clum A."/>
            <person name="Barry K."/>
            <person name="Grigoriev I.V."/>
            <person name="Martin F.M."/>
            <person name="Stajich J.E."/>
            <person name="Smith M.E."/>
            <person name="Bonito G."/>
            <person name="Spatafora J.W."/>
        </authorList>
    </citation>
    <scope>NUCLEOTIDE SEQUENCE [LARGE SCALE GENOMIC DNA]</scope>
    <source>
        <strain evidence="1 2">AD002</strain>
    </source>
</reference>
<gene>
    <name evidence="1" type="ORF">BC938DRAFT_477677</name>
</gene>
<evidence type="ECO:0000313" key="1">
    <source>
        <dbReference type="EMBL" id="RUS31512.1"/>
    </source>
</evidence>
<dbReference type="Proteomes" id="UP000274822">
    <property type="component" value="Unassembled WGS sequence"/>
</dbReference>
<keyword evidence="2" id="KW-1185">Reference proteome</keyword>
<accession>A0A433QNZ9</accession>
<name>A0A433QNZ9_9FUNG</name>